<name>A0A4Z1DG45_9ACTN</name>
<dbReference type="EMBL" id="SRRT01000001">
    <property type="protein sequence ID" value="TGN81517.1"/>
    <property type="molecule type" value="Genomic_DNA"/>
</dbReference>
<gene>
    <name evidence="1" type="ORF">E5083_03100</name>
</gene>
<dbReference type="Pfam" id="PF14433">
    <property type="entry name" value="SUKH-3"/>
    <property type="match status" value="1"/>
</dbReference>
<evidence type="ECO:0008006" key="3">
    <source>
        <dbReference type="Google" id="ProtNLM"/>
    </source>
</evidence>
<evidence type="ECO:0000313" key="1">
    <source>
        <dbReference type="EMBL" id="TGN81517.1"/>
    </source>
</evidence>
<dbReference type="AlphaFoldDB" id="A0A4Z1DG45"/>
<reference evidence="1 2" key="1">
    <citation type="submission" date="2019-04" db="EMBL/GenBank/DDBJ databases">
        <title>Streptomyces sp. nov. Bv016 isolated from bark of Buahinia variegata.</title>
        <authorList>
            <person name="Kanchanasin P."/>
            <person name="Tanasupawat S."/>
            <person name="Yuki M."/>
            <person name="Kudo T."/>
        </authorList>
    </citation>
    <scope>NUCLEOTIDE SEQUENCE [LARGE SCALE GENOMIC DNA]</scope>
    <source>
        <strain evidence="1 2">Bv016</strain>
    </source>
</reference>
<comment type="caution">
    <text evidence="1">The sequence shown here is derived from an EMBL/GenBank/DDBJ whole genome shotgun (WGS) entry which is preliminary data.</text>
</comment>
<dbReference type="Proteomes" id="UP000298159">
    <property type="component" value="Unassembled WGS sequence"/>
</dbReference>
<sequence length="147" mass="16464">MNDWTPEVAEVLETAGWQPGRRVDTGRWRSMFEPVGLAMHDAAETFLREFGGLTVHVTGPGITCARTPFELDPELAWGEEDRFLQWGEHLGRRLFPLGELDHGRFFLAIDEATEIHLVETWTASFGPAPQALKNLVLGVAPRRIDVG</sequence>
<proteinExistence type="predicted"/>
<evidence type="ECO:0000313" key="2">
    <source>
        <dbReference type="Proteomes" id="UP000298159"/>
    </source>
</evidence>
<accession>A0A4Z1DG45</accession>
<keyword evidence="2" id="KW-1185">Reference proteome</keyword>
<dbReference type="InterPro" id="IPR025850">
    <property type="entry name" value="SUKH-3"/>
</dbReference>
<organism evidence="1 2">
    <name type="scientific">Streptomyces bauhiniae</name>
    <dbReference type="NCBI Taxonomy" id="2340725"/>
    <lineage>
        <taxon>Bacteria</taxon>
        <taxon>Bacillati</taxon>
        <taxon>Actinomycetota</taxon>
        <taxon>Actinomycetes</taxon>
        <taxon>Kitasatosporales</taxon>
        <taxon>Streptomycetaceae</taxon>
        <taxon>Streptomyces</taxon>
    </lineage>
</organism>
<protein>
    <recommendedName>
        <fullName evidence="3">SUKH-3 domain containing protein</fullName>
    </recommendedName>
</protein>
<dbReference type="GeneID" id="95446586"/>
<dbReference type="RefSeq" id="WP_135784027.1">
    <property type="nucleotide sequence ID" value="NZ_SRRT01000001.1"/>
</dbReference>